<keyword evidence="6 8" id="KW-1133">Transmembrane helix</keyword>
<gene>
    <name evidence="9" type="ORF">EDC14_101260</name>
</gene>
<organism evidence="9 10">
    <name type="scientific">Hydrogenispora ethanolica</name>
    <dbReference type="NCBI Taxonomy" id="1082276"/>
    <lineage>
        <taxon>Bacteria</taxon>
        <taxon>Bacillati</taxon>
        <taxon>Bacillota</taxon>
        <taxon>Hydrogenispora</taxon>
    </lineage>
</organism>
<dbReference type="AlphaFoldDB" id="A0A4R1RSC0"/>
<dbReference type="PANTHER" id="PTHR21716:SF53">
    <property type="entry name" value="PERMEASE PERM-RELATED"/>
    <property type="match status" value="1"/>
</dbReference>
<evidence type="ECO:0000313" key="10">
    <source>
        <dbReference type="Proteomes" id="UP000295008"/>
    </source>
</evidence>
<keyword evidence="3" id="KW-0813">Transport</keyword>
<evidence type="ECO:0000256" key="2">
    <source>
        <dbReference type="ARBA" id="ARBA00009773"/>
    </source>
</evidence>
<keyword evidence="10" id="KW-1185">Reference proteome</keyword>
<feature type="transmembrane region" description="Helical" evidence="8">
    <location>
        <begin position="38"/>
        <end position="63"/>
    </location>
</feature>
<evidence type="ECO:0000313" key="9">
    <source>
        <dbReference type="EMBL" id="TCL69363.1"/>
    </source>
</evidence>
<feature type="transmembrane region" description="Helical" evidence="8">
    <location>
        <begin position="276"/>
        <end position="298"/>
    </location>
</feature>
<reference evidence="9 10" key="1">
    <citation type="submission" date="2019-03" db="EMBL/GenBank/DDBJ databases">
        <title>Genomic Encyclopedia of Type Strains, Phase IV (KMG-IV): sequencing the most valuable type-strain genomes for metagenomic binning, comparative biology and taxonomic classification.</title>
        <authorList>
            <person name="Goeker M."/>
        </authorList>
    </citation>
    <scope>NUCLEOTIDE SEQUENCE [LARGE SCALE GENOMIC DNA]</scope>
    <source>
        <strain evidence="9 10">LX-B</strain>
    </source>
</reference>
<sequence>MLYLSRSIIAPFVFAFFLAYAINPLVEFLQQKGAPRNWAILTVYLVILLAGVLVFGIVIPRLIRDLTGVMQRLPELFETLQEMEGKYSELYWRLPVQVKQLIAQITARGEIMLRNSLINLAQGIVDFFSHSLIYLLVPLLAYYISRDYPKLKQSSRWWLLSHFGPHWTNAFLKIDNLLKLYIRSQLLDTLIVGLMIGLGLSLLGLDIAFLLGLLAGALNLIPYFGPVLGAIPAVLFGLLHSPWTALYVVILFLLVNQLEVMVLTPRIIGGSLRMSPILVVYLILIGGQIFGLVGMVFAVPLGSIVLSIITSFYEICFARTRNEAGMDKIRPEP</sequence>
<dbReference type="GO" id="GO:0005886">
    <property type="term" value="C:plasma membrane"/>
    <property type="evidence" value="ECO:0007669"/>
    <property type="project" value="UniProtKB-SubCell"/>
</dbReference>
<accession>A0A4R1RSC0</accession>
<name>A0A4R1RSC0_HYDET</name>
<dbReference type="InterPro" id="IPR002549">
    <property type="entry name" value="AI-2E-like"/>
</dbReference>
<evidence type="ECO:0000256" key="1">
    <source>
        <dbReference type="ARBA" id="ARBA00004651"/>
    </source>
</evidence>
<keyword evidence="4" id="KW-1003">Cell membrane</keyword>
<evidence type="ECO:0000256" key="4">
    <source>
        <dbReference type="ARBA" id="ARBA00022475"/>
    </source>
</evidence>
<dbReference type="EMBL" id="SLUN01000012">
    <property type="protein sequence ID" value="TCL69363.1"/>
    <property type="molecule type" value="Genomic_DNA"/>
</dbReference>
<feature type="transmembrane region" description="Helical" evidence="8">
    <location>
        <begin position="190"/>
        <end position="213"/>
    </location>
</feature>
<dbReference type="Pfam" id="PF01594">
    <property type="entry name" value="AI-2E_transport"/>
    <property type="match status" value="1"/>
</dbReference>
<protein>
    <submittedName>
        <fullName evidence="9">Putative PurR-regulated permease PerM</fullName>
    </submittedName>
</protein>
<feature type="transmembrane region" description="Helical" evidence="8">
    <location>
        <begin position="304"/>
        <end position="320"/>
    </location>
</feature>
<comment type="subcellular location">
    <subcellularLocation>
        <location evidence="1">Cell membrane</location>
        <topology evidence="1">Multi-pass membrane protein</topology>
    </subcellularLocation>
</comment>
<feature type="transmembrane region" description="Helical" evidence="8">
    <location>
        <begin position="124"/>
        <end position="144"/>
    </location>
</feature>
<keyword evidence="5 8" id="KW-0812">Transmembrane</keyword>
<proteinExistence type="inferred from homology"/>
<evidence type="ECO:0000256" key="6">
    <source>
        <dbReference type="ARBA" id="ARBA00022989"/>
    </source>
</evidence>
<keyword evidence="7 8" id="KW-0472">Membrane</keyword>
<dbReference type="Proteomes" id="UP000295008">
    <property type="component" value="Unassembled WGS sequence"/>
</dbReference>
<dbReference type="GO" id="GO:0055085">
    <property type="term" value="P:transmembrane transport"/>
    <property type="evidence" value="ECO:0007669"/>
    <property type="project" value="TreeGrafter"/>
</dbReference>
<evidence type="ECO:0000256" key="3">
    <source>
        <dbReference type="ARBA" id="ARBA00022448"/>
    </source>
</evidence>
<evidence type="ECO:0000256" key="7">
    <source>
        <dbReference type="ARBA" id="ARBA00023136"/>
    </source>
</evidence>
<comment type="caution">
    <text evidence="9">The sequence shown here is derived from an EMBL/GenBank/DDBJ whole genome shotgun (WGS) entry which is preliminary data.</text>
</comment>
<feature type="transmembrane region" description="Helical" evidence="8">
    <location>
        <begin position="7"/>
        <end position="26"/>
    </location>
</feature>
<dbReference type="PANTHER" id="PTHR21716">
    <property type="entry name" value="TRANSMEMBRANE PROTEIN"/>
    <property type="match status" value="1"/>
</dbReference>
<evidence type="ECO:0000256" key="8">
    <source>
        <dbReference type="SAM" id="Phobius"/>
    </source>
</evidence>
<evidence type="ECO:0000256" key="5">
    <source>
        <dbReference type="ARBA" id="ARBA00022692"/>
    </source>
</evidence>
<comment type="similarity">
    <text evidence="2">Belongs to the autoinducer-2 exporter (AI-2E) (TC 2.A.86) family.</text>
</comment>